<organism evidence="2 3">
    <name type="scientific">Trifolium medium</name>
    <dbReference type="NCBI Taxonomy" id="97028"/>
    <lineage>
        <taxon>Eukaryota</taxon>
        <taxon>Viridiplantae</taxon>
        <taxon>Streptophyta</taxon>
        <taxon>Embryophyta</taxon>
        <taxon>Tracheophyta</taxon>
        <taxon>Spermatophyta</taxon>
        <taxon>Magnoliopsida</taxon>
        <taxon>eudicotyledons</taxon>
        <taxon>Gunneridae</taxon>
        <taxon>Pentapetalae</taxon>
        <taxon>rosids</taxon>
        <taxon>fabids</taxon>
        <taxon>Fabales</taxon>
        <taxon>Fabaceae</taxon>
        <taxon>Papilionoideae</taxon>
        <taxon>50 kb inversion clade</taxon>
        <taxon>NPAAA clade</taxon>
        <taxon>Hologalegina</taxon>
        <taxon>IRL clade</taxon>
        <taxon>Trifolieae</taxon>
        <taxon>Trifolium</taxon>
    </lineage>
</organism>
<feature type="region of interest" description="Disordered" evidence="1">
    <location>
        <begin position="1"/>
        <end position="179"/>
    </location>
</feature>
<protein>
    <submittedName>
        <fullName evidence="2">Uncharacterized protein</fullName>
    </submittedName>
</protein>
<name>A0A392PBQ5_9FABA</name>
<feature type="compositionally biased region" description="Low complexity" evidence="1">
    <location>
        <begin position="254"/>
        <end position="271"/>
    </location>
</feature>
<feature type="region of interest" description="Disordered" evidence="1">
    <location>
        <begin position="220"/>
        <end position="271"/>
    </location>
</feature>
<keyword evidence="3" id="KW-1185">Reference proteome</keyword>
<comment type="caution">
    <text evidence="2">The sequence shown here is derived from an EMBL/GenBank/DDBJ whole genome shotgun (WGS) entry which is preliminary data.</text>
</comment>
<feature type="compositionally biased region" description="Polar residues" evidence="1">
    <location>
        <begin position="158"/>
        <end position="173"/>
    </location>
</feature>
<sequence length="271" mass="30529">PRSMVPPAPDVDLYKPKKRKRAEKTSEGEEPKKKEVKKEAVTTSEKKKEDTAGKEKVVEEKAVVGEEVKKKDLKRKSSGIKFDEGRSKMKHDKASKEEDSSTESDEVPLAQKLKQKTSEAYAKEMHKKFSKGKSSKSNKFVSSEAHVPGFDIPLNTVLPENQPINVSSSTSPDTAELDREVDAIINEGVTKFGEIPNPDLIAQHLFEVKQMPDLTFLETHLSPNPLAEQTFTHDQDQQEQEQQNQPQPQPQPQSQPEIEPQQPEQNQTQPE</sequence>
<evidence type="ECO:0000256" key="1">
    <source>
        <dbReference type="SAM" id="MobiDB-lite"/>
    </source>
</evidence>
<feature type="compositionally biased region" description="Basic residues" evidence="1">
    <location>
        <begin position="125"/>
        <end position="136"/>
    </location>
</feature>
<evidence type="ECO:0000313" key="2">
    <source>
        <dbReference type="EMBL" id="MCI09192.1"/>
    </source>
</evidence>
<proteinExistence type="predicted"/>
<dbReference type="Proteomes" id="UP000265520">
    <property type="component" value="Unassembled WGS sequence"/>
</dbReference>
<feature type="non-terminal residue" evidence="2">
    <location>
        <position position="1"/>
    </location>
</feature>
<accession>A0A392PBQ5</accession>
<dbReference type="AlphaFoldDB" id="A0A392PBQ5"/>
<feature type="non-terminal residue" evidence="2">
    <location>
        <position position="271"/>
    </location>
</feature>
<evidence type="ECO:0000313" key="3">
    <source>
        <dbReference type="Proteomes" id="UP000265520"/>
    </source>
</evidence>
<reference evidence="2 3" key="1">
    <citation type="journal article" date="2018" name="Front. Plant Sci.">
        <title>Red Clover (Trifolium pratense) and Zigzag Clover (T. medium) - A Picture of Genomic Similarities and Differences.</title>
        <authorList>
            <person name="Dluhosova J."/>
            <person name="Istvanek J."/>
            <person name="Nedelnik J."/>
            <person name="Repkova J."/>
        </authorList>
    </citation>
    <scope>NUCLEOTIDE SEQUENCE [LARGE SCALE GENOMIC DNA]</scope>
    <source>
        <strain evidence="3">cv. 10/8</strain>
        <tissue evidence="2">Leaf</tissue>
    </source>
</reference>
<feature type="compositionally biased region" description="Basic and acidic residues" evidence="1">
    <location>
        <begin position="23"/>
        <end position="70"/>
    </location>
</feature>
<dbReference type="EMBL" id="LXQA010071688">
    <property type="protein sequence ID" value="MCI09192.1"/>
    <property type="molecule type" value="Genomic_DNA"/>
</dbReference>
<feature type="compositionally biased region" description="Basic and acidic residues" evidence="1">
    <location>
        <begin position="81"/>
        <end position="99"/>
    </location>
</feature>